<sequence length="201" mass="21522">MKIYADRPLRFFLQFLGDVFALAWIAAWVWAAVSLHDMLSGLARPGTLMEDAGGGLSSNMSDAAERVGSVPLAGDQLSKPFTSVSEAGDALTEAGRQFQETVAGMALVLALLTAVLPLLFVLATWLPLRARWVHRASGARRLRAMSPEAGGELLALRALSSAPIGRLARVHPDPVGAWRTGDDATIARLAELELRRLGLKV</sequence>
<feature type="transmembrane region" description="Helical" evidence="1">
    <location>
        <begin position="102"/>
        <end position="126"/>
    </location>
</feature>
<name>A0A852TZZ8_9ACTN</name>
<gene>
    <name evidence="2" type="ORF">HDA32_003987</name>
</gene>
<evidence type="ECO:0008006" key="4">
    <source>
        <dbReference type="Google" id="ProtNLM"/>
    </source>
</evidence>
<feature type="transmembrane region" description="Helical" evidence="1">
    <location>
        <begin position="12"/>
        <end position="33"/>
    </location>
</feature>
<dbReference type="Proteomes" id="UP000589036">
    <property type="component" value="Unassembled WGS sequence"/>
</dbReference>
<keyword evidence="1" id="KW-0472">Membrane</keyword>
<keyword evidence="3" id="KW-1185">Reference proteome</keyword>
<organism evidence="2 3">
    <name type="scientific">Spinactinospora alkalitolerans</name>
    <dbReference type="NCBI Taxonomy" id="687207"/>
    <lineage>
        <taxon>Bacteria</taxon>
        <taxon>Bacillati</taxon>
        <taxon>Actinomycetota</taxon>
        <taxon>Actinomycetes</taxon>
        <taxon>Streptosporangiales</taxon>
        <taxon>Nocardiopsidaceae</taxon>
        <taxon>Spinactinospora</taxon>
    </lineage>
</organism>
<comment type="caution">
    <text evidence="2">The sequence shown here is derived from an EMBL/GenBank/DDBJ whole genome shotgun (WGS) entry which is preliminary data.</text>
</comment>
<keyword evidence="1" id="KW-0812">Transmembrane</keyword>
<proteinExistence type="predicted"/>
<dbReference type="EMBL" id="JACCCC010000001">
    <property type="protein sequence ID" value="NYE48867.1"/>
    <property type="molecule type" value="Genomic_DNA"/>
</dbReference>
<evidence type="ECO:0000313" key="2">
    <source>
        <dbReference type="EMBL" id="NYE48867.1"/>
    </source>
</evidence>
<keyword evidence="1" id="KW-1133">Transmembrane helix</keyword>
<evidence type="ECO:0000256" key="1">
    <source>
        <dbReference type="SAM" id="Phobius"/>
    </source>
</evidence>
<reference evidence="2 3" key="1">
    <citation type="submission" date="2020-07" db="EMBL/GenBank/DDBJ databases">
        <title>Sequencing the genomes of 1000 actinobacteria strains.</title>
        <authorList>
            <person name="Klenk H.-P."/>
        </authorList>
    </citation>
    <scope>NUCLEOTIDE SEQUENCE [LARGE SCALE GENOMIC DNA]</scope>
    <source>
        <strain evidence="2 3">CXB654</strain>
    </source>
</reference>
<dbReference type="RefSeq" id="WP_179644624.1">
    <property type="nucleotide sequence ID" value="NZ_BAAAYY010000010.1"/>
</dbReference>
<accession>A0A852TZZ8</accession>
<protein>
    <recommendedName>
        <fullName evidence="4">Transmembrane protein</fullName>
    </recommendedName>
</protein>
<dbReference type="AlphaFoldDB" id="A0A852TZZ8"/>
<evidence type="ECO:0000313" key="3">
    <source>
        <dbReference type="Proteomes" id="UP000589036"/>
    </source>
</evidence>